<accession>A0A0K2V912</accession>
<dbReference type="InterPro" id="IPR019179">
    <property type="entry name" value="CC149"/>
</dbReference>
<evidence type="ECO:0000313" key="5">
    <source>
        <dbReference type="EMBL" id="CDW46662.1"/>
    </source>
</evidence>
<evidence type="ECO:0000313" key="4">
    <source>
        <dbReference type="EMBL" id="CAF2888239.1"/>
    </source>
</evidence>
<name>A0A0K2V912_LEPSM</name>
<reference evidence="4" key="2">
    <citation type="submission" date="2021-02" db="EMBL/GenBank/DDBJ databases">
        <authorList>
            <person name="Bekaert M."/>
        </authorList>
    </citation>
    <scope>NUCLEOTIDE SEQUENCE</scope>
    <source>
        <strain evidence="4">IoA-00</strain>
    </source>
</reference>
<keyword evidence="2 3" id="KW-0175">Coiled coil</keyword>
<dbReference type="EMBL" id="HG994582">
    <property type="protein sequence ID" value="CAF2888239.1"/>
    <property type="molecule type" value="Genomic_DNA"/>
</dbReference>
<sequence length="438" mass="51241">MNNSSTADFFDTSETTILKQKLKSKAEALYILSKELENIKKESGEYKELIHKLQSQYSEIKINETLYPGGFNSRTFRDHAVGHHFNKLRDENKRLLAERESCRILLREKEEEVQLIRQQRLKDKKDAEERAQQKNFLSKSDTDEIHQVQLLNDLETLQVKYSALKHDLQSIFDEKEDLVNERDAYKGKVHRLNHALNALLKSDGYKTMDLDCLISENRYLQQRLEQIQEEKELANEMGRRYKSALDKNKNRISRTHLDPERDKELKRLIDQTSFPCPKNLDFNDSKSMYELCHSLLETLNDRMTQLKHQRKANKYLLERLSQLEEKIYSKENGELILWPSHYLMKGYNPSDKNIDIIIDSGGEGDYSPELDELFEKFQEISALTSSDTEISEVKRPSAPIPILHCDIHGDEENDNLPAHLKLLVEQAMNNLDDNDAQD</sequence>
<dbReference type="PANTHER" id="PTHR21682">
    <property type="entry name" value="COILED-COIL DOMAIN-CONTAINING PROTEIN 149"/>
    <property type="match status" value="1"/>
</dbReference>
<proteinExistence type="inferred from homology"/>
<comment type="similarity">
    <text evidence="1">Belongs to the CCDC149 family.</text>
</comment>
<dbReference type="EMBL" id="HACA01029301">
    <property type="protein sequence ID" value="CDW46662.1"/>
    <property type="molecule type" value="Transcribed_RNA"/>
</dbReference>
<gene>
    <name evidence="4" type="ORF">LSAA_7396</name>
</gene>
<evidence type="ECO:0000313" key="6">
    <source>
        <dbReference type="Proteomes" id="UP000675881"/>
    </source>
</evidence>
<dbReference type="PANTHER" id="PTHR21682:SF2">
    <property type="entry name" value="COILED-COIL DOMAIN-CONTAINING PROTEIN 149"/>
    <property type="match status" value="1"/>
</dbReference>
<reference evidence="5" key="1">
    <citation type="submission" date="2014-05" db="EMBL/GenBank/DDBJ databases">
        <authorList>
            <person name="Chronopoulou M."/>
        </authorList>
    </citation>
    <scope>NUCLEOTIDE SEQUENCE</scope>
    <source>
        <tissue evidence="5">Whole organism</tissue>
    </source>
</reference>
<dbReference type="OrthoDB" id="5917629at2759"/>
<evidence type="ECO:0000256" key="3">
    <source>
        <dbReference type="SAM" id="Coils"/>
    </source>
</evidence>
<dbReference type="AlphaFoldDB" id="A0A0K2V912"/>
<dbReference type="Pfam" id="PF09789">
    <property type="entry name" value="CC149"/>
    <property type="match status" value="1"/>
</dbReference>
<evidence type="ECO:0000256" key="2">
    <source>
        <dbReference type="ARBA" id="ARBA00023054"/>
    </source>
</evidence>
<organism evidence="5">
    <name type="scientific">Lepeophtheirus salmonis</name>
    <name type="common">Salmon louse</name>
    <name type="synonym">Caligus salmonis</name>
    <dbReference type="NCBI Taxonomy" id="72036"/>
    <lineage>
        <taxon>Eukaryota</taxon>
        <taxon>Metazoa</taxon>
        <taxon>Ecdysozoa</taxon>
        <taxon>Arthropoda</taxon>
        <taxon>Crustacea</taxon>
        <taxon>Multicrustacea</taxon>
        <taxon>Hexanauplia</taxon>
        <taxon>Copepoda</taxon>
        <taxon>Siphonostomatoida</taxon>
        <taxon>Caligidae</taxon>
        <taxon>Lepeophtheirus</taxon>
    </lineage>
</organism>
<keyword evidence="6" id="KW-1185">Reference proteome</keyword>
<dbReference type="OMA" id="RYSAMKR"/>
<protein>
    <submittedName>
        <fullName evidence="4">(salmon louse) hypothetical protein</fullName>
    </submittedName>
</protein>
<dbReference type="Proteomes" id="UP000675881">
    <property type="component" value="Chromosome 3"/>
</dbReference>
<feature type="coiled-coil region" evidence="3">
    <location>
        <begin position="210"/>
        <end position="237"/>
    </location>
</feature>
<evidence type="ECO:0000256" key="1">
    <source>
        <dbReference type="ARBA" id="ARBA00005872"/>
    </source>
</evidence>